<dbReference type="InterPro" id="IPR036397">
    <property type="entry name" value="RNaseH_sf"/>
</dbReference>
<keyword evidence="4" id="KW-0238">DNA-binding</keyword>
<dbReference type="GO" id="GO:0005829">
    <property type="term" value="C:cytosol"/>
    <property type="evidence" value="ECO:0007669"/>
    <property type="project" value="TreeGrafter"/>
</dbReference>
<dbReference type="Gene3D" id="4.10.320.10">
    <property type="entry name" value="E3-binding domain"/>
    <property type="match status" value="1"/>
</dbReference>
<gene>
    <name evidence="7" type="primary">polC_2</name>
    <name evidence="7" type="ORF">RS81_02640</name>
</gene>
<dbReference type="EMBL" id="JYIZ01000055">
    <property type="protein sequence ID" value="KJL38369.1"/>
    <property type="molecule type" value="Genomic_DNA"/>
</dbReference>
<feature type="compositionally biased region" description="Low complexity" evidence="5">
    <location>
        <begin position="474"/>
        <end position="495"/>
    </location>
</feature>
<dbReference type="Gene3D" id="3.30.420.10">
    <property type="entry name" value="Ribonuclease H-like superfamily/Ribonuclease H"/>
    <property type="match status" value="1"/>
</dbReference>
<dbReference type="InterPro" id="IPR001357">
    <property type="entry name" value="BRCT_dom"/>
</dbReference>
<protein>
    <submittedName>
        <fullName evidence="7">DNA polymerase III PolC-type</fullName>
        <ecNumber evidence="7">2.7.7.7</ecNumber>
    </submittedName>
</protein>
<dbReference type="InterPro" id="IPR013520">
    <property type="entry name" value="Ribonucl_H"/>
</dbReference>
<dbReference type="GO" id="GO:0008408">
    <property type="term" value="F:3'-5' exonuclease activity"/>
    <property type="evidence" value="ECO:0007669"/>
    <property type="project" value="TreeGrafter"/>
</dbReference>
<keyword evidence="7" id="KW-0548">Nucleotidyltransferase</keyword>
<dbReference type="GO" id="GO:0003677">
    <property type="term" value="F:DNA binding"/>
    <property type="evidence" value="ECO:0007669"/>
    <property type="project" value="UniProtKB-KW"/>
</dbReference>
<evidence type="ECO:0000313" key="7">
    <source>
        <dbReference type="EMBL" id="KJL38369.1"/>
    </source>
</evidence>
<dbReference type="Proteomes" id="UP000033956">
    <property type="component" value="Unassembled WGS sequence"/>
</dbReference>
<dbReference type="Pfam" id="PF00533">
    <property type="entry name" value="BRCT"/>
    <property type="match status" value="1"/>
</dbReference>
<dbReference type="SUPFAM" id="SSF53098">
    <property type="entry name" value="Ribonuclease H-like"/>
    <property type="match status" value="1"/>
</dbReference>
<dbReference type="Pfam" id="PF00929">
    <property type="entry name" value="RNase_T"/>
    <property type="match status" value="1"/>
</dbReference>
<dbReference type="OrthoDB" id="190275at2"/>
<dbReference type="Pfam" id="PF23359">
    <property type="entry name" value="Lsr2_DNA-bd"/>
    <property type="match status" value="1"/>
</dbReference>
<evidence type="ECO:0000256" key="4">
    <source>
        <dbReference type="ARBA" id="ARBA00023125"/>
    </source>
</evidence>
<dbReference type="InterPro" id="IPR012337">
    <property type="entry name" value="RNaseH-like_sf"/>
</dbReference>
<dbReference type="GO" id="GO:0016746">
    <property type="term" value="F:acyltransferase activity"/>
    <property type="evidence" value="ECO:0007669"/>
    <property type="project" value="InterPro"/>
</dbReference>
<evidence type="ECO:0000256" key="3">
    <source>
        <dbReference type="ARBA" id="ARBA00022839"/>
    </source>
</evidence>
<dbReference type="GO" id="GO:0003887">
    <property type="term" value="F:DNA-directed DNA polymerase activity"/>
    <property type="evidence" value="ECO:0007669"/>
    <property type="project" value="UniProtKB-EC"/>
</dbReference>
<dbReference type="EC" id="2.7.7.7" evidence="7"/>
<keyword evidence="7" id="KW-0808">Transferase</keyword>
<evidence type="ECO:0000313" key="8">
    <source>
        <dbReference type="Proteomes" id="UP000033956"/>
    </source>
</evidence>
<dbReference type="InterPro" id="IPR036625">
    <property type="entry name" value="E3-bd_dom_sf"/>
</dbReference>
<comment type="caution">
    <text evidence="7">The sequence shown here is derived from an EMBL/GenBank/DDBJ whole genome shotgun (WGS) entry which is preliminary data.</text>
</comment>
<dbReference type="FunFam" id="3.30.420.10:FF:000045">
    <property type="entry name" value="3'-5' exonuclease DinG"/>
    <property type="match status" value="1"/>
</dbReference>
<dbReference type="Gene3D" id="3.40.50.10190">
    <property type="entry name" value="BRCT domain"/>
    <property type="match status" value="1"/>
</dbReference>
<evidence type="ECO:0000256" key="1">
    <source>
        <dbReference type="ARBA" id="ARBA00022722"/>
    </source>
</evidence>
<proteinExistence type="predicted"/>
<reference evidence="7 8" key="1">
    <citation type="submission" date="2015-02" db="EMBL/GenBank/DDBJ databases">
        <title>Draft genome sequences of ten Microbacterium spp. with emphasis on heavy metal contaminated environments.</title>
        <authorList>
            <person name="Corretto E."/>
        </authorList>
    </citation>
    <scope>NUCLEOTIDE SEQUENCE [LARGE SCALE GENOMIC DNA]</scope>
    <source>
        <strain evidence="7 8">DSM 12510</strain>
    </source>
</reference>
<feature type="region of interest" description="Disordered" evidence="5">
    <location>
        <begin position="215"/>
        <end position="250"/>
    </location>
</feature>
<dbReference type="InterPro" id="IPR055370">
    <property type="entry name" value="Lsr2_DNA-bd"/>
</dbReference>
<evidence type="ECO:0000256" key="2">
    <source>
        <dbReference type="ARBA" id="ARBA00022801"/>
    </source>
</evidence>
<dbReference type="InterPro" id="IPR036420">
    <property type="entry name" value="BRCT_dom_sf"/>
</dbReference>
<dbReference type="SUPFAM" id="SSF158682">
    <property type="entry name" value="TerB-like"/>
    <property type="match status" value="1"/>
</dbReference>
<dbReference type="InterPro" id="IPR029024">
    <property type="entry name" value="TerB-like"/>
</dbReference>
<sequence>MGMFDWLFGKRKTTAAATTELKRPTTPPTSSVPHFAIVDVETTGLSPRQNRIVELAVVRVDSEGNFVDEWSTRFNPEGPVGATHIHGITQADVAGAPLFRDVAAGLIPYISGVPIAAHNANFDLAFLRAEFQRAGWDTPWLPAFCTLDGSREYLPDLDRRRLADCCWAAGVPLENAHSALGDARATAGLLRFYLARTGRRQGQVLTALRDDARNVSWPQSPSRAPATSLANADDETRDRPKRITPARQKQPPLLRQLTDVSLLETVEEGAPEGTLAYLETLLDALEDGEISDEEAGELGELIEVYRLTDIDLHAAHRAFVLALAHKAVDDGHVSHDERAELHTLCDALDVPRATVNELIAHAAAARAARMSADLLPLPDDWGFGVSLRVGDKVAFTGCDDRQRDRLERRANELGVRVMNNVSRLTAMLVTDGSMDGTKLAKAREVGTRIVHPDTFEILLAHLQPAAPAEERPQADAARTQTTTTGPGNPAATAARSISDASPGAVRTWALANGYAVGVRGRISAEIWEAYAAAHTPVVAPVRVGATDVRVDEFEFQGEPMAPLGEWAYAPIVPTQAMGLTGGDDLHVARTDEYQANVRDALLTWKEEEDGQLMAMLIAEPLHPHIANAVRVDLVVGRARTVAGYLPESQSATLHELVKSAMDIGALPLLNAHASGGTSDQPALELRLIHLADDPARTSVTDEIIARTNERRAGELSNG</sequence>
<evidence type="ECO:0000259" key="6">
    <source>
        <dbReference type="SMART" id="SM00479"/>
    </source>
</evidence>
<keyword evidence="8" id="KW-1185">Reference proteome</keyword>
<dbReference type="STRING" id="92835.RS81_02640"/>
<dbReference type="PANTHER" id="PTHR30231:SF4">
    <property type="entry name" value="PROTEIN NEN2"/>
    <property type="match status" value="1"/>
</dbReference>
<keyword evidence="3" id="KW-0269">Exonuclease</keyword>
<dbReference type="CDD" id="cd00027">
    <property type="entry name" value="BRCT"/>
    <property type="match status" value="1"/>
</dbReference>
<dbReference type="CDD" id="cd06127">
    <property type="entry name" value="DEDDh"/>
    <property type="match status" value="1"/>
</dbReference>
<accession>A0A0M2GX92</accession>
<evidence type="ECO:0000256" key="5">
    <source>
        <dbReference type="SAM" id="MobiDB-lite"/>
    </source>
</evidence>
<dbReference type="SMART" id="SM00479">
    <property type="entry name" value="EXOIII"/>
    <property type="match status" value="1"/>
</dbReference>
<dbReference type="AlphaFoldDB" id="A0A0M2GX92"/>
<organism evidence="7 8">
    <name type="scientific">Microbacterium terrae</name>
    <dbReference type="NCBI Taxonomy" id="69369"/>
    <lineage>
        <taxon>Bacteria</taxon>
        <taxon>Bacillati</taxon>
        <taxon>Actinomycetota</taxon>
        <taxon>Actinomycetes</taxon>
        <taxon>Micrococcales</taxon>
        <taxon>Microbacteriaceae</taxon>
        <taxon>Microbacterium</taxon>
    </lineage>
</organism>
<dbReference type="PANTHER" id="PTHR30231">
    <property type="entry name" value="DNA POLYMERASE III SUBUNIT EPSILON"/>
    <property type="match status" value="1"/>
</dbReference>
<dbReference type="PATRIC" id="fig|92835.4.peg.2676"/>
<dbReference type="SUPFAM" id="SSF52113">
    <property type="entry name" value="BRCT domain"/>
    <property type="match status" value="1"/>
</dbReference>
<keyword evidence="2" id="KW-0378">Hydrolase</keyword>
<keyword evidence="1" id="KW-0540">Nuclease</keyword>
<name>A0A0M2GX92_9MICO</name>
<feature type="region of interest" description="Disordered" evidence="5">
    <location>
        <begin position="466"/>
        <end position="498"/>
    </location>
</feature>
<feature type="domain" description="Exonuclease" evidence="6">
    <location>
        <begin position="34"/>
        <end position="199"/>
    </location>
</feature>